<evidence type="ECO:0000259" key="2">
    <source>
        <dbReference type="PROSITE" id="PS50967"/>
    </source>
</evidence>
<dbReference type="GO" id="GO:0000166">
    <property type="term" value="F:nucleotide binding"/>
    <property type="evidence" value="ECO:0007669"/>
    <property type="project" value="InterPro"/>
</dbReference>
<keyword evidence="1" id="KW-0472">Membrane</keyword>
<dbReference type="GO" id="GO:0071040">
    <property type="term" value="P:nuclear polyadenylation-dependent antisense transcript catabolic process"/>
    <property type="evidence" value="ECO:0007669"/>
    <property type="project" value="TreeGrafter"/>
</dbReference>
<dbReference type="SUPFAM" id="SSF53098">
    <property type="entry name" value="Ribonuclease H-like"/>
    <property type="match status" value="1"/>
</dbReference>
<accession>A0A8T2SLA8</accession>
<dbReference type="GO" id="GO:0071035">
    <property type="term" value="P:nuclear polyadenylation-dependent rRNA catabolic process"/>
    <property type="evidence" value="ECO:0007669"/>
    <property type="project" value="TreeGrafter"/>
</dbReference>
<dbReference type="InterPro" id="IPR045092">
    <property type="entry name" value="Rrp6-like"/>
</dbReference>
<dbReference type="PROSITE" id="PS50967">
    <property type="entry name" value="HRDC"/>
    <property type="match status" value="1"/>
</dbReference>
<evidence type="ECO:0000313" key="4">
    <source>
        <dbReference type="Proteomes" id="UP000825935"/>
    </source>
</evidence>
<dbReference type="GO" id="GO:0071036">
    <property type="term" value="P:nuclear polyadenylation-dependent snoRNA catabolic process"/>
    <property type="evidence" value="ECO:0007669"/>
    <property type="project" value="TreeGrafter"/>
</dbReference>
<dbReference type="Pfam" id="PF01612">
    <property type="entry name" value="DNA_pol_A_exo1"/>
    <property type="match status" value="1"/>
</dbReference>
<evidence type="ECO:0000313" key="3">
    <source>
        <dbReference type="EMBL" id="KAH7351795.1"/>
    </source>
</evidence>
<dbReference type="Pfam" id="PF00570">
    <property type="entry name" value="HRDC"/>
    <property type="match status" value="1"/>
</dbReference>
<dbReference type="GO" id="GO:0071038">
    <property type="term" value="P:TRAMP-dependent tRNA surveillance pathway"/>
    <property type="evidence" value="ECO:0007669"/>
    <property type="project" value="TreeGrafter"/>
</dbReference>
<dbReference type="InterPro" id="IPR044876">
    <property type="entry name" value="HRDC_dom_sf"/>
</dbReference>
<dbReference type="GO" id="GO:0071039">
    <property type="term" value="P:nuclear polyadenylation-dependent CUT catabolic process"/>
    <property type="evidence" value="ECO:0007669"/>
    <property type="project" value="TreeGrafter"/>
</dbReference>
<keyword evidence="1" id="KW-1133">Transmembrane helix</keyword>
<dbReference type="GO" id="GO:0000175">
    <property type="term" value="F:3'-5'-RNA exonuclease activity"/>
    <property type="evidence" value="ECO:0007669"/>
    <property type="project" value="InterPro"/>
</dbReference>
<dbReference type="PANTHER" id="PTHR12124">
    <property type="entry name" value="POLYMYOSITIS/SCLERODERMA AUTOANTIGEN-RELATED"/>
    <property type="match status" value="1"/>
</dbReference>
<reference evidence="3" key="1">
    <citation type="submission" date="2021-08" db="EMBL/GenBank/DDBJ databases">
        <title>WGS assembly of Ceratopteris richardii.</title>
        <authorList>
            <person name="Marchant D.B."/>
            <person name="Chen G."/>
            <person name="Jenkins J."/>
            <person name="Shu S."/>
            <person name="Leebens-Mack J."/>
            <person name="Grimwood J."/>
            <person name="Schmutz J."/>
            <person name="Soltis P."/>
            <person name="Soltis D."/>
            <person name="Chen Z.-H."/>
        </authorList>
    </citation>
    <scope>NUCLEOTIDE SEQUENCE</scope>
    <source>
        <strain evidence="3">Whitten #5841</strain>
        <tissue evidence="3">Leaf</tissue>
    </source>
</reference>
<dbReference type="InterPro" id="IPR002121">
    <property type="entry name" value="HRDC_dom"/>
</dbReference>
<dbReference type="GO" id="GO:0071044">
    <property type="term" value="P:histone mRNA catabolic process"/>
    <property type="evidence" value="ECO:0007669"/>
    <property type="project" value="TreeGrafter"/>
</dbReference>
<dbReference type="InterPro" id="IPR036397">
    <property type="entry name" value="RNaseH_sf"/>
</dbReference>
<dbReference type="EMBL" id="CM035424">
    <property type="protein sequence ID" value="KAH7351795.1"/>
    <property type="molecule type" value="Genomic_DNA"/>
</dbReference>
<dbReference type="Gene3D" id="3.30.420.10">
    <property type="entry name" value="Ribonuclease H-like superfamily/Ribonuclease H"/>
    <property type="match status" value="1"/>
</dbReference>
<keyword evidence="1" id="KW-0812">Transmembrane</keyword>
<dbReference type="OrthoDB" id="2250022at2759"/>
<dbReference type="InterPro" id="IPR012337">
    <property type="entry name" value="RNaseH-like_sf"/>
</dbReference>
<dbReference type="SMART" id="SM00341">
    <property type="entry name" value="HRDC"/>
    <property type="match status" value="1"/>
</dbReference>
<dbReference type="GO" id="GO:0000467">
    <property type="term" value="P:exonucleolytic trimming to generate mature 3'-end of 5.8S rRNA from tricistronic rRNA transcript (SSU-rRNA, 5.8S rRNA, LSU-rRNA)"/>
    <property type="evidence" value="ECO:0007669"/>
    <property type="project" value="InterPro"/>
</dbReference>
<dbReference type="SMART" id="SM00474">
    <property type="entry name" value="35EXOc"/>
    <property type="match status" value="1"/>
</dbReference>
<dbReference type="SUPFAM" id="SSF47819">
    <property type="entry name" value="HRDC-like"/>
    <property type="match status" value="1"/>
</dbReference>
<feature type="domain" description="HRDC" evidence="2">
    <location>
        <begin position="343"/>
        <end position="424"/>
    </location>
</feature>
<sequence length="977" mass="109981">MDVKRKVMVVGCVTTAVAILLLYHASLGRRRRRRIRISGSIGDAKPQRNFKVLLADNSLCPFIHLSSSSNAEAGISHPYHEEISLLLENLGELPRVADIEQGPPPMTDDFIWIDTKDGLEEVARILSKEVEFGVDTEQHSIRSFLGITALLQVQVSTRKQDFLIDTIALHDEMGVLRNVFANPFIRKVFHGADSDTLWLQRDFHIYVVNLFDTAKACEVLGKRPRSLAFLLEHYCGVITNKIYQLADWRLRPLPEEMLLYARTDAHYLLYIADCLQNELLQGGSVCQNSMYTVSMYGECVRRSNILCLQLYEKDSTPPESLAASLFTRYSGSLGFSLDTLEHKHRVEKILIALCKWRDSVARSSDESPRFVLSDRAMLAIAESNPSDVNSILQCVSGVSDVSSALDEAPYMTPLPSPSPVLLEHIDSLKNVLDQVNTWNVQGIIDTYSLKLSECVKDQNSMHLHQHTRTRKLRDYEAFRKKFVQKFSCKGPVYQNCRIYAGDGGLLCFCDRKKLDWYVQRGLAEFLDEDPPAIRLLFEPKRRPEDENNDFYLQSKTNRCVGCGETSHYLRYRVIPSCYRQYFPQHLKSHRSHDIVLLCVDCHEVAHRAAEKHKKQVAEEYGVPLFAKRVVDSGVLSGNGSEAQVVDVTVGGVSPRPLRTAAVALLRYGSDMPKERREELEAVVQAYYGGRAISHADIAAAALVGRGLKDSSRRQKKKGLGGDKVRQMIEVEYSENNLYQNDVEVVGGKEKYQKGEGDVQGPKEIVLSNGNLMLNGIESVKTVTEKCIRVQKSGVEESFDGEYAIEPNIGCFDDLDDMVLETVAATTSEDAEERQKPLDIIVDKDLVMSSGNGNLNDEIQLKNQEQELSSSSQVRKQRVSLLGHGPHGKKVVEMILEREGEDGINRFCRIWRSVFVDALQPTHLPAGWNILHSGYREFGKYSIYNPNRDQTSESNERILEHEGNGEVLAAGSNDDFLA</sequence>
<dbReference type="AlphaFoldDB" id="A0A8T2SLA8"/>
<dbReference type="PANTHER" id="PTHR12124:SF68">
    <property type="entry name" value="PROTEIN RRP6-LIKE 3"/>
    <property type="match status" value="1"/>
</dbReference>
<protein>
    <recommendedName>
        <fullName evidence="2">HRDC domain-containing protein</fullName>
    </recommendedName>
</protein>
<dbReference type="Proteomes" id="UP000825935">
    <property type="component" value="Chromosome 19"/>
</dbReference>
<organism evidence="3 4">
    <name type="scientific">Ceratopteris richardii</name>
    <name type="common">Triangle waterfern</name>
    <dbReference type="NCBI Taxonomy" id="49495"/>
    <lineage>
        <taxon>Eukaryota</taxon>
        <taxon>Viridiplantae</taxon>
        <taxon>Streptophyta</taxon>
        <taxon>Embryophyta</taxon>
        <taxon>Tracheophyta</taxon>
        <taxon>Polypodiopsida</taxon>
        <taxon>Polypodiidae</taxon>
        <taxon>Polypodiales</taxon>
        <taxon>Pteridineae</taxon>
        <taxon>Pteridaceae</taxon>
        <taxon>Parkerioideae</taxon>
        <taxon>Ceratopteris</taxon>
    </lineage>
</organism>
<gene>
    <name evidence="3" type="ORF">KP509_19G014700</name>
</gene>
<dbReference type="GO" id="GO:0003727">
    <property type="term" value="F:single-stranded RNA binding"/>
    <property type="evidence" value="ECO:0007669"/>
    <property type="project" value="TreeGrafter"/>
</dbReference>
<dbReference type="GO" id="GO:0000176">
    <property type="term" value="C:nuclear exosome (RNase complex)"/>
    <property type="evidence" value="ECO:0007669"/>
    <property type="project" value="TreeGrafter"/>
</dbReference>
<dbReference type="InterPro" id="IPR010997">
    <property type="entry name" value="HRDC-like_sf"/>
</dbReference>
<dbReference type="Gene3D" id="1.10.150.80">
    <property type="entry name" value="HRDC domain"/>
    <property type="match status" value="1"/>
</dbReference>
<dbReference type="OMA" id="HNCRIFA"/>
<keyword evidence="4" id="KW-1185">Reference proteome</keyword>
<dbReference type="GO" id="GO:0005730">
    <property type="term" value="C:nucleolus"/>
    <property type="evidence" value="ECO:0007669"/>
    <property type="project" value="TreeGrafter"/>
</dbReference>
<proteinExistence type="predicted"/>
<evidence type="ECO:0000256" key="1">
    <source>
        <dbReference type="SAM" id="Phobius"/>
    </source>
</evidence>
<name>A0A8T2SLA8_CERRI</name>
<comment type="caution">
    <text evidence="3">The sequence shown here is derived from an EMBL/GenBank/DDBJ whole genome shotgun (WGS) entry which is preliminary data.</text>
</comment>
<dbReference type="GO" id="GO:0071037">
    <property type="term" value="P:nuclear polyadenylation-dependent snRNA catabolic process"/>
    <property type="evidence" value="ECO:0007669"/>
    <property type="project" value="TreeGrafter"/>
</dbReference>
<dbReference type="InterPro" id="IPR002562">
    <property type="entry name" value="3'-5'_exonuclease_dom"/>
</dbReference>
<dbReference type="GO" id="GO:0071051">
    <property type="term" value="P:poly(A)-dependent snoRNA 3'-end processing"/>
    <property type="evidence" value="ECO:0007669"/>
    <property type="project" value="TreeGrafter"/>
</dbReference>
<feature type="transmembrane region" description="Helical" evidence="1">
    <location>
        <begin position="7"/>
        <end position="26"/>
    </location>
</feature>